<evidence type="ECO:0000259" key="2">
    <source>
        <dbReference type="Pfam" id="PF12612"/>
    </source>
</evidence>
<dbReference type="PANTHER" id="PTHR12658:SF0">
    <property type="entry name" value="TUBULIN-SPECIFIC CHAPERONE D"/>
    <property type="match status" value="1"/>
</dbReference>
<feature type="domain" description="Tubulin-folding cofactor D C-terminal" evidence="2">
    <location>
        <begin position="18"/>
        <end position="74"/>
    </location>
</feature>
<accession>A0ABQ8UKX3</accession>
<dbReference type="InterPro" id="IPR022577">
    <property type="entry name" value="TBCD_C"/>
</dbReference>
<dbReference type="Proteomes" id="UP001141327">
    <property type="component" value="Unassembled WGS sequence"/>
</dbReference>
<dbReference type="Pfam" id="PF12612">
    <property type="entry name" value="TFCD_C"/>
    <property type="match status" value="1"/>
</dbReference>
<gene>
    <name evidence="3" type="ORF">PAPYR_6256</name>
</gene>
<organism evidence="3 4">
    <name type="scientific">Paratrimastix pyriformis</name>
    <dbReference type="NCBI Taxonomy" id="342808"/>
    <lineage>
        <taxon>Eukaryota</taxon>
        <taxon>Metamonada</taxon>
        <taxon>Preaxostyla</taxon>
        <taxon>Paratrimastigidae</taxon>
        <taxon>Paratrimastix</taxon>
    </lineage>
</organism>
<sequence length="241" mass="25558">MHSAAPSGSGGADLVVGTVDLSAPRVTFPVMVPLMGLAPYRPALVMGFLISIGGLTESTARGAWEALQAYIWASEQPAPSATDLPPVRSAHPRSPVHKATRLASPPPSFPTDFVRVLRGQLQMPPPSGLPGRWVWGGSIHKANAAIPLLGVLVGYPDPTRAEALGLLLQLLCHKYPTVRRETALQLAGVLDEMSDEAADILTVDTNWTSPDKALLKTRQQRLIQLLLNPAPAAPPAPTCTQ</sequence>
<evidence type="ECO:0000313" key="3">
    <source>
        <dbReference type="EMBL" id="KAJ4458135.1"/>
    </source>
</evidence>
<comment type="caution">
    <text evidence="3">The sequence shown here is derived from an EMBL/GenBank/DDBJ whole genome shotgun (WGS) entry which is preliminary data.</text>
</comment>
<dbReference type="PANTHER" id="PTHR12658">
    <property type="entry name" value="BETA-TUBULIN COFACTOR D"/>
    <property type="match status" value="1"/>
</dbReference>
<dbReference type="InterPro" id="IPR033162">
    <property type="entry name" value="TBCD"/>
</dbReference>
<reference evidence="3" key="1">
    <citation type="journal article" date="2022" name="bioRxiv">
        <title>Genomics of Preaxostyla Flagellates Illuminates Evolutionary Transitions and the Path Towards Mitochondrial Loss.</title>
        <authorList>
            <person name="Novak L.V.F."/>
            <person name="Treitli S.C."/>
            <person name="Pyrih J."/>
            <person name="Halakuc P."/>
            <person name="Pipaliya S.V."/>
            <person name="Vacek V."/>
            <person name="Brzon O."/>
            <person name="Soukal P."/>
            <person name="Eme L."/>
            <person name="Dacks J.B."/>
            <person name="Karnkowska A."/>
            <person name="Elias M."/>
            <person name="Hampl V."/>
        </authorList>
    </citation>
    <scope>NUCLEOTIDE SEQUENCE</scope>
    <source>
        <strain evidence="3">RCP-MX</strain>
    </source>
</reference>
<feature type="region of interest" description="Disordered" evidence="1">
    <location>
        <begin position="81"/>
        <end position="104"/>
    </location>
</feature>
<keyword evidence="4" id="KW-1185">Reference proteome</keyword>
<feature type="compositionally biased region" description="Basic residues" evidence="1">
    <location>
        <begin position="90"/>
        <end position="100"/>
    </location>
</feature>
<protein>
    <recommendedName>
        <fullName evidence="2">Tubulin-folding cofactor D C-terminal domain-containing protein</fullName>
    </recommendedName>
</protein>
<proteinExistence type="predicted"/>
<name>A0ABQ8UKX3_9EUKA</name>
<dbReference type="EMBL" id="JAPMOS010000034">
    <property type="protein sequence ID" value="KAJ4458135.1"/>
    <property type="molecule type" value="Genomic_DNA"/>
</dbReference>
<evidence type="ECO:0000313" key="4">
    <source>
        <dbReference type="Proteomes" id="UP001141327"/>
    </source>
</evidence>
<evidence type="ECO:0000256" key="1">
    <source>
        <dbReference type="SAM" id="MobiDB-lite"/>
    </source>
</evidence>